<accession>A0A285S885</accession>
<proteinExistence type="predicted"/>
<organism evidence="1 2">
    <name type="scientific">Stappia indica</name>
    <dbReference type="NCBI Taxonomy" id="538381"/>
    <lineage>
        <taxon>Bacteria</taxon>
        <taxon>Pseudomonadati</taxon>
        <taxon>Pseudomonadota</taxon>
        <taxon>Alphaproteobacteria</taxon>
        <taxon>Hyphomicrobiales</taxon>
        <taxon>Stappiaceae</taxon>
        <taxon>Stappia</taxon>
    </lineage>
</organism>
<keyword evidence="2" id="KW-1185">Reference proteome</keyword>
<dbReference type="AlphaFoldDB" id="A0A285S885"/>
<dbReference type="RefSeq" id="WP_097174650.1">
    <property type="nucleotide sequence ID" value="NZ_OBML01000004.1"/>
</dbReference>
<dbReference type="EMBL" id="OBML01000004">
    <property type="protein sequence ID" value="SOC03810.1"/>
    <property type="molecule type" value="Genomic_DNA"/>
</dbReference>
<sequence length="181" mass="20472">MQSLGYSRATAELGVWSAIWLEERQLSGIIKLVVYLCLVKDTPFEELKPRRDRELGLKGICPFMLAEALVQLSDHWILKNGVVCGAPAEVNLAMASLADWARLRNQSLRLTHLDYQCRYSTDGWELEYGDATRLGGVHPSSQHSMTVELCDGFSPPNTRRKLQEIELSRRRLQKSGLLDLS</sequence>
<protein>
    <submittedName>
        <fullName evidence="1">Uncharacterized protein</fullName>
    </submittedName>
</protein>
<gene>
    <name evidence="1" type="ORF">SAMN05421512_104259</name>
</gene>
<name>A0A285S885_9HYPH</name>
<reference evidence="1 2" key="1">
    <citation type="submission" date="2017-08" db="EMBL/GenBank/DDBJ databases">
        <authorList>
            <person name="de Groot N.N."/>
        </authorList>
    </citation>
    <scope>NUCLEOTIDE SEQUENCE [LARGE SCALE GENOMIC DNA]</scope>
    <source>
        <strain evidence="1 2">USBA 352</strain>
    </source>
</reference>
<dbReference type="Proteomes" id="UP000219331">
    <property type="component" value="Unassembled WGS sequence"/>
</dbReference>
<evidence type="ECO:0000313" key="1">
    <source>
        <dbReference type="EMBL" id="SOC03810.1"/>
    </source>
</evidence>
<evidence type="ECO:0000313" key="2">
    <source>
        <dbReference type="Proteomes" id="UP000219331"/>
    </source>
</evidence>